<evidence type="ECO:0000313" key="6">
    <source>
        <dbReference type="EMBL" id="KAJ2002754.1"/>
    </source>
</evidence>
<dbReference type="InterPro" id="IPR036467">
    <property type="entry name" value="LS/RS_sf"/>
</dbReference>
<evidence type="ECO:0000256" key="4">
    <source>
        <dbReference type="RuleBase" id="RU003795"/>
    </source>
</evidence>
<dbReference type="GO" id="GO:0009349">
    <property type="term" value="C:riboflavin synthase complex"/>
    <property type="evidence" value="ECO:0007669"/>
    <property type="project" value="UniProtKB-UniRule"/>
</dbReference>
<keyword evidence="2 4" id="KW-0686">Riboflavin biosynthesis</keyword>
<comment type="catalytic activity">
    <reaction evidence="4">
        <text>(2S)-2-hydroxy-3-oxobutyl phosphate + 5-amino-6-(D-ribitylamino)uracil = 6,7-dimethyl-8-(1-D-ribityl)lumazine + phosphate + 2 H2O + H(+)</text>
        <dbReference type="Rhea" id="RHEA:26152"/>
        <dbReference type="ChEBI" id="CHEBI:15377"/>
        <dbReference type="ChEBI" id="CHEBI:15378"/>
        <dbReference type="ChEBI" id="CHEBI:15934"/>
        <dbReference type="ChEBI" id="CHEBI:43474"/>
        <dbReference type="ChEBI" id="CHEBI:58201"/>
        <dbReference type="ChEBI" id="CHEBI:58830"/>
        <dbReference type="EC" id="2.5.1.78"/>
    </reaction>
</comment>
<organism evidence="6 7">
    <name type="scientific">Coemansia thaxteri</name>
    <dbReference type="NCBI Taxonomy" id="2663907"/>
    <lineage>
        <taxon>Eukaryota</taxon>
        <taxon>Fungi</taxon>
        <taxon>Fungi incertae sedis</taxon>
        <taxon>Zoopagomycota</taxon>
        <taxon>Kickxellomycotina</taxon>
        <taxon>Kickxellomycetes</taxon>
        <taxon>Kickxellales</taxon>
        <taxon>Kickxellaceae</taxon>
        <taxon>Coemansia</taxon>
    </lineage>
</organism>
<accession>A0A9W8EHM0</accession>
<dbReference type="AlphaFoldDB" id="A0A9W8EHM0"/>
<evidence type="ECO:0000256" key="3">
    <source>
        <dbReference type="ARBA" id="ARBA00022679"/>
    </source>
</evidence>
<reference evidence="6" key="1">
    <citation type="submission" date="2022-07" db="EMBL/GenBank/DDBJ databases">
        <title>Phylogenomic reconstructions and comparative analyses of Kickxellomycotina fungi.</title>
        <authorList>
            <person name="Reynolds N.K."/>
            <person name="Stajich J.E."/>
            <person name="Barry K."/>
            <person name="Grigoriev I.V."/>
            <person name="Crous P."/>
            <person name="Smith M.E."/>
        </authorList>
    </citation>
    <scope>NUCLEOTIDE SEQUENCE</scope>
    <source>
        <strain evidence="6">IMI 214461</strain>
    </source>
</reference>
<comment type="pathway">
    <text evidence="4">Cofactor biosynthesis; riboflavin biosynthesis; riboflavin from 2-hydroxy-3-oxobutyl phosphate and 5-amino-6-(D-ribitylamino)uracil: step 1/2.</text>
</comment>
<dbReference type="GO" id="GO:0000906">
    <property type="term" value="F:6,7-dimethyl-8-ribityllumazine synthase activity"/>
    <property type="evidence" value="ECO:0007669"/>
    <property type="project" value="UniProtKB-EC"/>
</dbReference>
<dbReference type="Proteomes" id="UP001150907">
    <property type="component" value="Unassembled WGS sequence"/>
</dbReference>
<comment type="caution">
    <text evidence="6">The sequence shown here is derived from an EMBL/GenBank/DDBJ whole genome shotgun (WGS) entry which is preliminary data.</text>
</comment>
<keyword evidence="7" id="KW-1185">Reference proteome</keyword>
<dbReference type="GO" id="GO:0009231">
    <property type="term" value="P:riboflavin biosynthetic process"/>
    <property type="evidence" value="ECO:0007669"/>
    <property type="project" value="UniProtKB-KW"/>
</dbReference>
<feature type="compositionally biased region" description="Low complexity" evidence="5">
    <location>
        <begin position="44"/>
        <end position="55"/>
    </location>
</feature>
<feature type="region of interest" description="Disordered" evidence="5">
    <location>
        <begin position="1"/>
        <end position="67"/>
    </location>
</feature>
<evidence type="ECO:0000256" key="1">
    <source>
        <dbReference type="ARBA" id="ARBA00007424"/>
    </source>
</evidence>
<comment type="similarity">
    <text evidence="1 4">Belongs to the DMRL synthase family.</text>
</comment>
<dbReference type="InterPro" id="IPR002180">
    <property type="entry name" value="LS/RS"/>
</dbReference>
<proteinExistence type="inferred from homology"/>
<evidence type="ECO:0000313" key="7">
    <source>
        <dbReference type="Proteomes" id="UP001150907"/>
    </source>
</evidence>
<comment type="function">
    <text evidence="4">Catalyzes the formation of 6,7-dimethyl-8-ribityllumazine by condensation of 5-amino-6-(D-ribitylamino)uracil with 3,4-dihydroxy-2-butanone 4-phosphate. This is the penultimate step in the biosynthesis of riboflavin.</text>
</comment>
<dbReference type="Pfam" id="PF00885">
    <property type="entry name" value="DMRL_synthase"/>
    <property type="match status" value="1"/>
</dbReference>
<dbReference type="OrthoDB" id="5532683at2759"/>
<dbReference type="Gene3D" id="3.40.50.960">
    <property type="entry name" value="Lumazine/riboflavin synthase"/>
    <property type="match status" value="1"/>
</dbReference>
<evidence type="ECO:0000256" key="2">
    <source>
        <dbReference type="ARBA" id="ARBA00022619"/>
    </source>
</evidence>
<name>A0A9W8EHM0_9FUNG</name>
<keyword evidence="3 4" id="KW-0808">Transferase</keyword>
<dbReference type="SUPFAM" id="SSF52121">
    <property type="entry name" value="Lumazine synthase"/>
    <property type="match status" value="1"/>
</dbReference>
<sequence length="277" mass="29575">MKAVSNLRSRMRLADSSLGDSPEPPMSGHPLAAGHPLARRRACTSTTTTTTTAASPNTNDDGHQSPLRQRAWAVGARKLRGLHPAPVVVYVRENAAAVAATMDKLYATLTTVYAIDSRDIRVADVPTAFDLPGAVRRMAKDKQLVVVVALLARDAPWFDEPQVARVRDYLLTWSQACGVPLVDGVLIGDDAAQLARRVAAPVWAVAASDDVAAAGLAAADRRACTDAEDAALMGLRIPPHDEPASSHPEAASAGCVVFGQYLAHRAVEMFYIEHRGW</sequence>
<evidence type="ECO:0000256" key="5">
    <source>
        <dbReference type="SAM" id="MobiDB-lite"/>
    </source>
</evidence>
<dbReference type="EC" id="2.5.1.78" evidence="4"/>
<dbReference type="EMBL" id="JANBQF010000273">
    <property type="protein sequence ID" value="KAJ2002754.1"/>
    <property type="molecule type" value="Genomic_DNA"/>
</dbReference>
<protein>
    <recommendedName>
        <fullName evidence="4">6,7-dimethyl-8-ribityllumazine synthase</fullName>
        <shortName evidence="4">DMRL synthase</shortName>
        <ecNumber evidence="4">2.5.1.78</ecNumber>
    </recommendedName>
</protein>
<gene>
    <name evidence="6" type="ORF">H4R26_003448</name>
</gene>